<dbReference type="PANTHER" id="PTHR30535">
    <property type="entry name" value="VITAMIN B12-BINDING PROTEIN"/>
    <property type="match status" value="1"/>
</dbReference>
<comment type="similarity">
    <text evidence="1">Belongs to the bacterial solute-binding protein 8 family.</text>
</comment>
<keyword evidence="5" id="KW-1185">Reference proteome</keyword>
<keyword evidence="2" id="KW-0732">Signal</keyword>
<evidence type="ECO:0000259" key="3">
    <source>
        <dbReference type="PROSITE" id="PS50983"/>
    </source>
</evidence>
<organism evidence="4 5">
    <name type="scientific">Salinibacterium amurskyense</name>
    <dbReference type="NCBI Taxonomy" id="205941"/>
    <lineage>
        <taxon>Bacteria</taxon>
        <taxon>Bacillati</taxon>
        <taxon>Actinomycetota</taxon>
        <taxon>Actinomycetes</taxon>
        <taxon>Micrococcales</taxon>
        <taxon>Microbacteriaceae</taxon>
        <taxon>Salinibacterium</taxon>
    </lineage>
</organism>
<evidence type="ECO:0000256" key="1">
    <source>
        <dbReference type="ARBA" id="ARBA00008814"/>
    </source>
</evidence>
<name>A0A2M9D8G5_9MICO</name>
<dbReference type="InterPro" id="IPR050902">
    <property type="entry name" value="ABC_Transporter_SBP"/>
</dbReference>
<feature type="signal peptide" evidence="2">
    <location>
        <begin position="1"/>
        <end position="44"/>
    </location>
</feature>
<dbReference type="RefSeq" id="WP_229820304.1">
    <property type="nucleotide sequence ID" value="NZ_BMZU01000001.1"/>
</dbReference>
<dbReference type="Proteomes" id="UP000231742">
    <property type="component" value="Unassembled WGS sequence"/>
</dbReference>
<sequence>MSALTRSLFAARPDVHRTSTRRTVVRSAALLAVSALALSGCATATPETTASPDASAQSVDLSNCGFDVSFDAAPERVITIKSSTTEMLLALGLGDRIIGTAFQDGPVPEQWASDAAGLTSIAERVPSEEAVLDLEPDLVFAGWESTFSADGAGERADLTALGINTFVAPSACQSAEQPAQLSFDDVFSDIETVASIFRVDASVLLAEQAAQLAAVDANGDSRTALWFSSGSDTPYVGAGIGAPQLLLDTVGLTNIAADIDSTWAPFNWEAVVDADPDFIVLVDADWNSADKKIEVLETNPATANLSAVKAGRYLVVPFAASEAGVRSVEAAASLSAQIAELDG</sequence>
<dbReference type="PANTHER" id="PTHR30535:SF7">
    <property type="entry name" value="IRON(III) DICITRATE-BINDING PROTEIN"/>
    <property type="match status" value="1"/>
</dbReference>
<dbReference type="Pfam" id="PF01497">
    <property type="entry name" value="Peripla_BP_2"/>
    <property type="match status" value="1"/>
</dbReference>
<dbReference type="AlphaFoldDB" id="A0A2M9D8G5"/>
<dbReference type="PROSITE" id="PS50983">
    <property type="entry name" value="FE_B12_PBP"/>
    <property type="match status" value="1"/>
</dbReference>
<gene>
    <name evidence="4" type="ORF">CLV85_1113</name>
</gene>
<dbReference type="Gene3D" id="3.40.50.1980">
    <property type="entry name" value="Nitrogenase molybdenum iron protein domain"/>
    <property type="match status" value="2"/>
</dbReference>
<accession>A0A2M9D8G5</accession>
<dbReference type="EMBL" id="PGFH01000001">
    <property type="protein sequence ID" value="PJJ81928.1"/>
    <property type="molecule type" value="Genomic_DNA"/>
</dbReference>
<feature type="domain" description="Fe/B12 periplasmic-binding" evidence="3">
    <location>
        <begin position="76"/>
        <end position="343"/>
    </location>
</feature>
<evidence type="ECO:0000256" key="2">
    <source>
        <dbReference type="SAM" id="SignalP"/>
    </source>
</evidence>
<feature type="chain" id="PRO_5014980637" evidence="2">
    <location>
        <begin position="45"/>
        <end position="343"/>
    </location>
</feature>
<proteinExistence type="inferred from homology"/>
<evidence type="ECO:0000313" key="5">
    <source>
        <dbReference type="Proteomes" id="UP000231742"/>
    </source>
</evidence>
<dbReference type="SUPFAM" id="SSF53807">
    <property type="entry name" value="Helical backbone' metal receptor"/>
    <property type="match status" value="1"/>
</dbReference>
<reference evidence="4 5" key="1">
    <citation type="submission" date="2017-11" db="EMBL/GenBank/DDBJ databases">
        <title>Genomic Encyclopedia of Archaeal and Bacterial Type Strains, Phase II (KMG-II): From Individual Species to Whole Genera.</title>
        <authorList>
            <person name="Goeker M."/>
        </authorList>
    </citation>
    <scope>NUCLEOTIDE SEQUENCE [LARGE SCALE GENOMIC DNA]</scope>
    <source>
        <strain evidence="4 5">DSM 16400</strain>
    </source>
</reference>
<evidence type="ECO:0000313" key="4">
    <source>
        <dbReference type="EMBL" id="PJJ81928.1"/>
    </source>
</evidence>
<dbReference type="NCBIfam" id="TIGR03868">
    <property type="entry name" value="F420-O_ABCperi"/>
    <property type="match status" value="1"/>
</dbReference>
<comment type="caution">
    <text evidence="4">The sequence shown here is derived from an EMBL/GenBank/DDBJ whole genome shotgun (WGS) entry which is preliminary data.</text>
</comment>
<protein>
    <submittedName>
        <fullName evidence="4">Iron complex transport system substrate-binding protein</fullName>
    </submittedName>
</protein>
<dbReference type="InterPro" id="IPR002491">
    <property type="entry name" value="ABC_transptr_periplasmic_BD"/>
</dbReference>
<dbReference type="InterPro" id="IPR022287">
    <property type="entry name" value="ABC_trnsptr_F420-0_sub-bd_pred"/>
</dbReference>